<accession>A0AAN8KM41</accession>
<evidence type="ECO:0000256" key="1">
    <source>
        <dbReference type="SAM" id="MobiDB-lite"/>
    </source>
</evidence>
<name>A0AAN8KM41_9TELE</name>
<dbReference type="EMBL" id="JAGTTL010000039">
    <property type="protein sequence ID" value="KAK6292124.1"/>
    <property type="molecule type" value="Genomic_DNA"/>
</dbReference>
<dbReference type="Proteomes" id="UP001356427">
    <property type="component" value="Unassembled WGS sequence"/>
</dbReference>
<organism evidence="2 3">
    <name type="scientific">Coregonus suidteri</name>
    <dbReference type="NCBI Taxonomy" id="861788"/>
    <lineage>
        <taxon>Eukaryota</taxon>
        <taxon>Metazoa</taxon>
        <taxon>Chordata</taxon>
        <taxon>Craniata</taxon>
        <taxon>Vertebrata</taxon>
        <taxon>Euteleostomi</taxon>
        <taxon>Actinopterygii</taxon>
        <taxon>Neopterygii</taxon>
        <taxon>Teleostei</taxon>
        <taxon>Protacanthopterygii</taxon>
        <taxon>Salmoniformes</taxon>
        <taxon>Salmonidae</taxon>
        <taxon>Coregoninae</taxon>
        <taxon>Coregonus</taxon>
    </lineage>
</organism>
<protein>
    <submittedName>
        <fullName evidence="2">Uncharacterized protein</fullName>
    </submittedName>
</protein>
<dbReference type="AlphaFoldDB" id="A0AAN8KM41"/>
<proteinExistence type="predicted"/>
<evidence type="ECO:0000313" key="2">
    <source>
        <dbReference type="EMBL" id="KAK6292124.1"/>
    </source>
</evidence>
<gene>
    <name evidence="2" type="ORF">J4Q44_G00379090</name>
</gene>
<sequence>MEEDSKEEEPVAQVKEERTAKWKSSAKKTSADRDTEAGPSVAFSSDKYQNRAAVIQLLQKELLNSLLHPSGTEEDICFPILTNFMSNLTDRSSAFGKY</sequence>
<reference evidence="2 3" key="1">
    <citation type="submission" date="2021-04" db="EMBL/GenBank/DDBJ databases">
        <authorList>
            <person name="De Guttry C."/>
            <person name="Zahm M."/>
            <person name="Klopp C."/>
            <person name="Cabau C."/>
            <person name="Louis A."/>
            <person name="Berthelot C."/>
            <person name="Parey E."/>
            <person name="Roest Crollius H."/>
            <person name="Montfort J."/>
            <person name="Robinson-Rechavi M."/>
            <person name="Bucao C."/>
            <person name="Bouchez O."/>
            <person name="Gislard M."/>
            <person name="Lluch J."/>
            <person name="Milhes M."/>
            <person name="Lampietro C."/>
            <person name="Lopez Roques C."/>
            <person name="Donnadieu C."/>
            <person name="Braasch I."/>
            <person name="Desvignes T."/>
            <person name="Postlethwait J."/>
            <person name="Bobe J."/>
            <person name="Wedekind C."/>
            <person name="Guiguen Y."/>
        </authorList>
    </citation>
    <scope>NUCLEOTIDE SEQUENCE [LARGE SCALE GENOMIC DNA]</scope>
    <source>
        <strain evidence="2">Cs_M1</strain>
        <tissue evidence="2">Blood</tissue>
    </source>
</reference>
<keyword evidence="3" id="KW-1185">Reference proteome</keyword>
<feature type="region of interest" description="Disordered" evidence="1">
    <location>
        <begin position="1"/>
        <end position="43"/>
    </location>
</feature>
<evidence type="ECO:0000313" key="3">
    <source>
        <dbReference type="Proteomes" id="UP001356427"/>
    </source>
</evidence>
<comment type="caution">
    <text evidence="2">The sequence shown here is derived from an EMBL/GenBank/DDBJ whole genome shotgun (WGS) entry which is preliminary data.</text>
</comment>